<dbReference type="EMBL" id="JAFKCS010000010">
    <property type="protein sequence ID" value="MBN7820498.1"/>
    <property type="molecule type" value="Genomic_DNA"/>
</dbReference>
<dbReference type="InterPro" id="IPR019026">
    <property type="entry name" value="Peptidase_M64_IgA"/>
</dbReference>
<dbReference type="Pfam" id="PF09471">
    <property type="entry name" value="Peptidase_M64"/>
    <property type="match status" value="1"/>
</dbReference>
<reference evidence="2 3" key="1">
    <citation type="submission" date="2021-03" db="EMBL/GenBank/DDBJ databases">
        <title>novel species isolated from a fishpond in China.</title>
        <authorList>
            <person name="Lu H."/>
            <person name="Cai Z."/>
        </authorList>
    </citation>
    <scope>NUCLEOTIDE SEQUENCE [LARGE SCALE GENOMIC DNA]</scope>
    <source>
        <strain evidence="2 3">Y57</strain>
    </source>
</reference>
<organism evidence="2 3">
    <name type="scientific">Bowmanella yangjiangensis</name>
    <dbReference type="NCBI Taxonomy" id="2811230"/>
    <lineage>
        <taxon>Bacteria</taxon>
        <taxon>Pseudomonadati</taxon>
        <taxon>Pseudomonadota</taxon>
        <taxon>Gammaproteobacteria</taxon>
        <taxon>Alteromonadales</taxon>
        <taxon>Alteromonadaceae</taxon>
        <taxon>Bowmanella</taxon>
    </lineage>
</organism>
<protein>
    <recommendedName>
        <fullName evidence="1">Peptidase M64 N-terminal domain-containing protein</fullName>
    </recommendedName>
</protein>
<comment type="caution">
    <text evidence="2">The sequence shown here is derived from an EMBL/GenBank/DDBJ whole genome shotgun (WGS) entry which is preliminary data.</text>
</comment>
<feature type="domain" description="Peptidase M64 N-terminal" evidence="1">
    <location>
        <begin position="23"/>
        <end position="126"/>
    </location>
</feature>
<name>A0ABS3CTP3_9ALTE</name>
<gene>
    <name evidence="2" type="ORF">J0A65_11520</name>
</gene>
<evidence type="ECO:0000259" key="1">
    <source>
        <dbReference type="Pfam" id="PF16217"/>
    </source>
</evidence>
<dbReference type="Gene3D" id="2.60.40.3250">
    <property type="entry name" value="Peptidase M64, N-terminal domain"/>
    <property type="match status" value="1"/>
</dbReference>
<sequence length="445" mass="49828">MRILLGLLTSLYLLSASATPIWRLDFIHSGGHSEPEQFSELKLVKEPGSWSSAWFDELLRGDYKLELFAKGSDTPWFAQSFNSVYSDWARGVEATRQKGRFEESVRFPAPSQDSTLIISARQLHQQGQPFVPIWRTEIYANSQPKQAEPPAKSVIRDLQHTGDPKHKLDLLFIAEGFIEDEQEAFFTAADKAKAALFSLEPYRSLQDAFNIRAMFLPSKASGLGGDTALKVNPNALGMARYALTLENFRLRNAAMQVPYDNIVILTNSAAYSASGIFAAYTVVPAFEPRLRFLLVHELGHHLAGLADEYFHDTPGYAKATEVIEPHEPNVTALKGKPLKWQKWIKPGTPIPTPWDRERFMQNPRNDQHWLEDAPFAGEVGAFQGANYSPTQFYRPALNCLMFRDGGNNQFCPICAHAIREVVEAAVNATTRPNKPRPAAHAAAMR</sequence>
<dbReference type="InterPro" id="IPR032625">
    <property type="entry name" value="M64_N"/>
</dbReference>
<dbReference type="InterPro" id="IPR024079">
    <property type="entry name" value="MetalloPept_cat_dom_sf"/>
</dbReference>
<dbReference type="Gene3D" id="3.40.390.10">
    <property type="entry name" value="Collagenase (Catalytic Domain)"/>
    <property type="match status" value="1"/>
</dbReference>
<dbReference type="Pfam" id="PF16217">
    <property type="entry name" value="M64_N"/>
    <property type="match status" value="1"/>
</dbReference>
<accession>A0ABS3CTP3</accession>
<proteinExistence type="predicted"/>
<dbReference type="RefSeq" id="WP_206594338.1">
    <property type="nucleotide sequence ID" value="NZ_JAFKCS010000010.1"/>
</dbReference>
<dbReference type="Proteomes" id="UP000663992">
    <property type="component" value="Unassembled WGS sequence"/>
</dbReference>
<evidence type="ECO:0000313" key="2">
    <source>
        <dbReference type="EMBL" id="MBN7820498.1"/>
    </source>
</evidence>
<evidence type="ECO:0000313" key="3">
    <source>
        <dbReference type="Proteomes" id="UP000663992"/>
    </source>
</evidence>
<dbReference type="InterPro" id="IPR038171">
    <property type="entry name" value="M64_N_sf"/>
</dbReference>
<keyword evidence="3" id="KW-1185">Reference proteome</keyword>